<comment type="caution">
    <text evidence="2">The sequence shown here is derived from an EMBL/GenBank/DDBJ whole genome shotgun (WGS) entry which is preliminary data.</text>
</comment>
<dbReference type="RefSeq" id="WP_381842175.1">
    <property type="nucleotide sequence ID" value="NZ_JBHYTS010000037.1"/>
</dbReference>
<dbReference type="Proteomes" id="UP001599756">
    <property type="component" value="Unassembled WGS sequence"/>
</dbReference>
<evidence type="ECO:0008006" key="4">
    <source>
        <dbReference type="Google" id="ProtNLM"/>
    </source>
</evidence>
<evidence type="ECO:0000256" key="1">
    <source>
        <dbReference type="SAM" id="MobiDB-lite"/>
    </source>
</evidence>
<name>A0ABW6H9F4_9ACTN</name>
<reference evidence="2 3" key="1">
    <citation type="submission" date="2024-09" db="EMBL/GenBank/DDBJ databases">
        <title>The Natural Products Discovery Center: Release of the First 8490 Sequenced Strains for Exploring Actinobacteria Biosynthetic Diversity.</title>
        <authorList>
            <person name="Kalkreuter E."/>
            <person name="Kautsar S.A."/>
            <person name="Yang D."/>
            <person name="Bader C.D."/>
            <person name="Teijaro C.N."/>
            <person name="Fluegel L."/>
            <person name="Davis C.M."/>
            <person name="Simpson J.R."/>
            <person name="Lauterbach L."/>
            <person name="Steele A.D."/>
            <person name="Gui C."/>
            <person name="Meng S."/>
            <person name="Li G."/>
            <person name="Viehrig K."/>
            <person name="Ye F."/>
            <person name="Su P."/>
            <person name="Kiefer A.F."/>
            <person name="Nichols A."/>
            <person name="Cepeda A.J."/>
            <person name="Yan W."/>
            <person name="Fan B."/>
            <person name="Jiang Y."/>
            <person name="Adhikari A."/>
            <person name="Zheng C.-J."/>
            <person name="Schuster L."/>
            <person name="Cowan T.M."/>
            <person name="Smanski M.J."/>
            <person name="Chevrette M.G."/>
            <person name="De Carvalho L.P.S."/>
            <person name="Shen B."/>
        </authorList>
    </citation>
    <scope>NUCLEOTIDE SEQUENCE [LARGE SCALE GENOMIC DNA]</scope>
    <source>
        <strain evidence="2 3">NPDC059500</strain>
    </source>
</reference>
<feature type="compositionally biased region" description="Basic and acidic residues" evidence="1">
    <location>
        <begin position="1"/>
        <end position="10"/>
    </location>
</feature>
<keyword evidence="3" id="KW-1185">Reference proteome</keyword>
<feature type="region of interest" description="Disordered" evidence="1">
    <location>
        <begin position="1"/>
        <end position="58"/>
    </location>
</feature>
<accession>A0ABW6H9F4</accession>
<evidence type="ECO:0000313" key="2">
    <source>
        <dbReference type="EMBL" id="MFE1753271.1"/>
    </source>
</evidence>
<sequence>MTAHIDEKPAVESPETGWAKARRLRREHVRTCVPAVGDRGGPDRDRVGSESNIVRGED</sequence>
<gene>
    <name evidence="2" type="ORF">ACFW88_22470</name>
</gene>
<organism evidence="2 3">
    <name type="scientific">Streptomyces anandii</name>
    <dbReference type="NCBI Taxonomy" id="285454"/>
    <lineage>
        <taxon>Bacteria</taxon>
        <taxon>Bacillati</taxon>
        <taxon>Actinomycetota</taxon>
        <taxon>Actinomycetes</taxon>
        <taxon>Kitasatosporales</taxon>
        <taxon>Streptomycetaceae</taxon>
        <taxon>Streptomyces</taxon>
    </lineage>
</organism>
<proteinExistence type="predicted"/>
<protein>
    <recommendedName>
        <fullName evidence="4">Transposase</fullName>
    </recommendedName>
</protein>
<evidence type="ECO:0000313" key="3">
    <source>
        <dbReference type="Proteomes" id="UP001599756"/>
    </source>
</evidence>
<dbReference type="EMBL" id="JBHYTS010000037">
    <property type="protein sequence ID" value="MFE1753271.1"/>
    <property type="molecule type" value="Genomic_DNA"/>
</dbReference>